<dbReference type="Pfam" id="PF07686">
    <property type="entry name" value="V-set"/>
    <property type="match status" value="2"/>
</dbReference>
<dbReference type="PANTHER" id="PTHR25466">
    <property type="entry name" value="T-LYMPHOCYTE ACTIVATION ANTIGEN"/>
    <property type="match status" value="1"/>
</dbReference>
<keyword evidence="8" id="KW-0675">Receptor</keyword>
<dbReference type="GO" id="GO:0042102">
    <property type="term" value="P:positive regulation of T cell proliferation"/>
    <property type="evidence" value="ECO:0007669"/>
    <property type="project" value="TreeGrafter"/>
</dbReference>
<dbReference type="SUPFAM" id="SSF48726">
    <property type="entry name" value="Immunoglobulin"/>
    <property type="match status" value="3"/>
</dbReference>
<evidence type="ECO:0000256" key="4">
    <source>
        <dbReference type="ARBA" id="ARBA00022729"/>
    </source>
</evidence>
<feature type="domain" description="Ig-like" evidence="11">
    <location>
        <begin position="1"/>
        <end position="95"/>
    </location>
</feature>
<evidence type="ECO:0000313" key="13">
    <source>
        <dbReference type="Proteomes" id="UP000228934"/>
    </source>
</evidence>
<evidence type="ECO:0000256" key="9">
    <source>
        <dbReference type="ARBA" id="ARBA00023180"/>
    </source>
</evidence>
<dbReference type="GO" id="GO:0009897">
    <property type="term" value="C:external side of plasma membrane"/>
    <property type="evidence" value="ECO:0007669"/>
    <property type="project" value="TreeGrafter"/>
</dbReference>
<organism evidence="12 13">
    <name type="scientific">Aquarana catesbeiana</name>
    <name type="common">American bullfrog</name>
    <name type="synonym">Rana catesbeiana</name>
    <dbReference type="NCBI Taxonomy" id="8400"/>
    <lineage>
        <taxon>Eukaryota</taxon>
        <taxon>Metazoa</taxon>
        <taxon>Chordata</taxon>
        <taxon>Craniata</taxon>
        <taxon>Vertebrata</taxon>
        <taxon>Euteleostomi</taxon>
        <taxon>Amphibia</taxon>
        <taxon>Batrachia</taxon>
        <taxon>Anura</taxon>
        <taxon>Neobatrachia</taxon>
        <taxon>Ranoidea</taxon>
        <taxon>Ranidae</taxon>
        <taxon>Aquarana</taxon>
    </lineage>
</organism>
<dbReference type="InterPro" id="IPR013106">
    <property type="entry name" value="Ig_V-set"/>
</dbReference>
<evidence type="ECO:0000259" key="11">
    <source>
        <dbReference type="PROSITE" id="PS50835"/>
    </source>
</evidence>
<dbReference type="InterPro" id="IPR051713">
    <property type="entry name" value="T-cell_Activation_Regulation"/>
</dbReference>
<dbReference type="AlphaFoldDB" id="A0A2G9RB90"/>
<protein>
    <recommendedName>
        <fullName evidence="11">Ig-like domain-containing protein</fullName>
    </recommendedName>
</protein>
<evidence type="ECO:0000256" key="7">
    <source>
        <dbReference type="ARBA" id="ARBA00023157"/>
    </source>
</evidence>
<feature type="domain" description="Ig-like" evidence="11">
    <location>
        <begin position="116"/>
        <end position="216"/>
    </location>
</feature>
<dbReference type="OrthoDB" id="6152887at2759"/>
<keyword evidence="7" id="KW-1015">Disulfide bond</keyword>
<dbReference type="InterPro" id="IPR013783">
    <property type="entry name" value="Ig-like_fold"/>
</dbReference>
<accession>A0A2G9RB90</accession>
<evidence type="ECO:0000256" key="3">
    <source>
        <dbReference type="ARBA" id="ARBA00022692"/>
    </source>
</evidence>
<name>A0A2G9RB90_AQUCT</name>
<keyword evidence="10" id="KW-0393">Immunoglobulin domain</keyword>
<sequence length="349" mass="40285">MTTRTVQSGGSVTIPCSYSDPGIPDEDVRVIWRETDKEYCSSAAAEDTIISSSGNVTEKYKGRLYREKDPNRNRTEYITITGLEPTDGPRFCCQLYDIRYGNVFKNSRRGTLLQFPGTEYITQLDEVMAVSREEVIIPCYYSKDISDITKVTWYFADRERHYCTHTPIHEWSNARQYGWYSLVKFNQDVSLRIRNIHVNDQRGYCCVISTARATLKSEQFTRLVVAEYQSSFNLPTNEISLQEGKSVILFCSYTLPSDRYTERDVVRVNVYWRVGNITGPYAYHPYQDMVHSTYRHRTSITGMTNLMINDVTKADNTSFHCFVVVKLCEGNNQDEDKIQYGGGTRLIIK</sequence>
<dbReference type="InterPro" id="IPR007110">
    <property type="entry name" value="Ig-like_dom"/>
</dbReference>
<dbReference type="InterPro" id="IPR003599">
    <property type="entry name" value="Ig_sub"/>
</dbReference>
<evidence type="ECO:0000256" key="1">
    <source>
        <dbReference type="ARBA" id="ARBA00004251"/>
    </source>
</evidence>
<dbReference type="Gene3D" id="2.60.40.10">
    <property type="entry name" value="Immunoglobulins"/>
    <property type="match status" value="3"/>
</dbReference>
<keyword evidence="6" id="KW-0472">Membrane</keyword>
<keyword evidence="13" id="KW-1185">Reference proteome</keyword>
<dbReference type="GO" id="GO:0007166">
    <property type="term" value="P:cell surface receptor signaling pathway"/>
    <property type="evidence" value="ECO:0007669"/>
    <property type="project" value="TreeGrafter"/>
</dbReference>
<evidence type="ECO:0000313" key="12">
    <source>
        <dbReference type="EMBL" id="PIO24551.1"/>
    </source>
</evidence>
<dbReference type="GO" id="GO:0071222">
    <property type="term" value="P:cellular response to lipopolysaccharide"/>
    <property type="evidence" value="ECO:0007669"/>
    <property type="project" value="TreeGrafter"/>
</dbReference>
<dbReference type="PANTHER" id="PTHR25466:SF9">
    <property type="entry name" value="FIBRONECTIN TYPE-III DOMAIN-CONTAINING PROTEIN"/>
    <property type="match status" value="1"/>
</dbReference>
<dbReference type="PROSITE" id="PS50835">
    <property type="entry name" value="IG_LIKE"/>
    <property type="match status" value="2"/>
</dbReference>
<reference evidence="13" key="1">
    <citation type="journal article" date="2017" name="Nat. Commun.">
        <title>The North American bullfrog draft genome provides insight into hormonal regulation of long noncoding RNA.</title>
        <authorList>
            <person name="Hammond S.A."/>
            <person name="Warren R.L."/>
            <person name="Vandervalk B.P."/>
            <person name="Kucuk E."/>
            <person name="Khan H."/>
            <person name="Gibb E.A."/>
            <person name="Pandoh P."/>
            <person name="Kirk H."/>
            <person name="Zhao Y."/>
            <person name="Jones M."/>
            <person name="Mungall A.J."/>
            <person name="Coope R."/>
            <person name="Pleasance S."/>
            <person name="Moore R.A."/>
            <person name="Holt R.A."/>
            <person name="Round J.M."/>
            <person name="Ohora S."/>
            <person name="Walle B.V."/>
            <person name="Veldhoen N."/>
            <person name="Helbing C.C."/>
            <person name="Birol I."/>
        </authorList>
    </citation>
    <scope>NUCLEOTIDE SEQUENCE [LARGE SCALE GENOMIC DNA]</scope>
</reference>
<keyword evidence="9" id="KW-0325">Glycoprotein</keyword>
<evidence type="ECO:0000256" key="2">
    <source>
        <dbReference type="ARBA" id="ARBA00022475"/>
    </source>
</evidence>
<keyword evidence="5" id="KW-1133">Transmembrane helix</keyword>
<keyword evidence="2" id="KW-1003">Cell membrane</keyword>
<evidence type="ECO:0000256" key="5">
    <source>
        <dbReference type="ARBA" id="ARBA00022989"/>
    </source>
</evidence>
<dbReference type="GO" id="GO:0006955">
    <property type="term" value="P:immune response"/>
    <property type="evidence" value="ECO:0007669"/>
    <property type="project" value="TreeGrafter"/>
</dbReference>
<evidence type="ECO:0000256" key="8">
    <source>
        <dbReference type="ARBA" id="ARBA00023170"/>
    </source>
</evidence>
<feature type="non-terminal residue" evidence="12">
    <location>
        <position position="349"/>
    </location>
</feature>
<gene>
    <name evidence="12" type="ORF">AB205_0188510</name>
</gene>
<dbReference type="SMART" id="SM00409">
    <property type="entry name" value="IG"/>
    <property type="match status" value="3"/>
</dbReference>
<dbReference type="GO" id="GO:0042130">
    <property type="term" value="P:negative regulation of T cell proliferation"/>
    <property type="evidence" value="ECO:0007669"/>
    <property type="project" value="TreeGrafter"/>
</dbReference>
<evidence type="ECO:0000256" key="6">
    <source>
        <dbReference type="ARBA" id="ARBA00023136"/>
    </source>
</evidence>
<proteinExistence type="predicted"/>
<dbReference type="GO" id="GO:0031295">
    <property type="term" value="P:T cell costimulation"/>
    <property type="evidence" value="ECO:0007669"/>
    <property type="project" value="TreeGrafter"/>
</dbReference>
<dbReference type="Proteomes" id="UP000228934">
    <property type="component" value="Unassembled WGS sequence"/>
</dbReference>
<dbReference type="InterPro" id="IPR036179">
    <property type="entry name" value="Ig-like_dom_sf"/>
</dbReference>
<evidence type="ECO:0000256" key="10">
    <source>
        <dbReference type="ARBA" id="ARBA00023319"/>
    </source>
</evidence>
<keyword evidence="3" id="KW-0812">Transmembrane</keyword>
<dbReference type="EMBL" id="KV950932">
    <property type="protein sequence ID" value="PIO24551.1"/>
    <property type="molecule type" value="Genomic_DNA"/>
</dbReference>
<comment type="subcellular location">
    <subcellularLocation>
        <location evidence="1">Cell membrane</location>
        <topology evidence="1">Single-pass type I membrane protein</topology>
    </subcellularLocation>
</comment>
<keyword evidence="4" id="KW-0732">Signal</keyword>